<dbReference type="PRINTS" id="PR00371">
    <property type="entry name" value="FPNCR"/>
</dbReference>
<dbReference type="Gene3D" id="2.40.30.10">
    <property type="entry name" value="Translation factors"/>
    <property type="match status" value="1"/>
</dbReference>
<dbReference type="SUPFAM" id="SSF63380">
    <property type="entry name" value="Riboflavin synthase domain-like"/>
    <property type="match status" value="1"/>
</dbReference>
<dbReference type="InterPro" id="IPR001709">
    <property type="entry name" value="Flavoprot_Pyr_Nucl_cyt_Rdtase"/>
</dbReference>
<accession>A0A2T4D4P5</accession>
<dbReference type="InterPro" id="IPR001433">
    <property type="entry name" value="OxRdtase_FAD/NAD-bd"/>
</dbReference>
<proteinExistence type="predicted"/>
<dbReference type="PANTHER" id="PTHR43644:SF1">
    <property type="entry name" value="NAD(P)H-FLAVIN REDUCTASE"/>
    <property type="match status" value="1"/>
</dbReference>
<dbReference type="SUPFAM" id="SSF52343">
    <property type="entry name" value="Ferredoxin reductase-like, C-terminal NADP-linked domain"/>
    <property type="match status" value="1"/>
</dbReference>
<keyword evidence="4" id="KW-0812">Transmembrane</keyword>
<gene>
    <name evidence="6" type="ORF">C9927_03200</name>
    <name evidence="7" type="ORF">C9928_00585</name>
</gene>
<dbReference type="Gene3D" id="3.10.20.30">
    <property type="match status" value="1"/>
</dbReference>
<evidence type="ECO:0000313" key="8">
    <source>
        <dbReference type="Proteomes" id="UP000241514"/>
    </source>
</evidence>
<dbReference type="Pfam" id="PF00111">
    <property type="entry name" value="Fer2"/>
    <property type="match status" value="1"/>
</dbReference>
<dbReference type="InterPro" id="IPR036010">
    <property type="entry name" value="2Fe-2S_ferredoxin-like_sf"/>
</dbReference>
<dbReference type="PANTHER" id="PTHR43644">
    <property type="entry name" value="NA(+)-TRANSLOCATING NADH-QUINONE REDUCTASE SUBUNIT"/>
    <property type="match status" value="1"/>
</dbReference>
<dbReference type="GO" id="GO:0016491">
    <property type="term" value="F:oxidoreductase activity"/>
    <property type="evidence" value="ECO:0007669"/>
    <property type="project" value="InterPro"/>
</dbReference>
<dbReference type="Proteomes" id="UP000242087">
    <property type="component" value="Unassembled WGS sequence"/>
</dbReference>
<name>A0A2T4D4P5_9GAMM</name>
<keyword evidence="2" id="KW-0274">FAD</keyword>
<dbReference type="PROSITE" id="PS51384">
    <property type="entry name" value="FAD_FR"/>
    <property type="match status" value="1"/>
</dbReference>
<dbReference type="Pfam" id="PF03929">
    <property type="entry name" value="PepSY_TM"/>
    <property type="match status" value="1"/>
</dbReference>
<evidence type="ECO:0000313" key="7">
    <source>
        <dbReference type="EMBL" id="PTB90252.1"/>
    </source>
</evidence>
<reference evidence="8 9" key="1">
    <citation type="submission" date="2018-03" db="EMBL/GenBank/DDBJ databases">
        <title>Cross-interface Injection: A General Nanoliter Liquid Handling Method Applied to Single Cells Genome Amplification Automated Nanoliter Liquid Handling Applied to Single Cell Multiple Displacement Amplification.</title>
        <authorList>
            <person name="Yun J."/>
            <person name="Xu P."/>
            <person name="Xu J."/>
            <person name="Dai X."/>
            <person name="Wang Y."/>
            <person name="Zheng X."/>
            <person name="Cao C."/>
            <person name="Yi Q."/>
            <person name="Zhu Y."/>
            <person name="Wang L."/>
            <person name="Dong Z."/>
            <person name="Huang Y."/>
            <person name="Huang L."/>
            <person name="Du W."/>
        </authorList>
    </citation>
    <scope>NUCLEOTIDE SEQUENCE [LARGE SCALE GENOMIC DNA]</scope>
    <source>
        <strain evidence="6 9">A12-4</strain>
        <strain evidence="7 8">A9-4</strain>
    </source>
</reference>
<dbReference type="InterPro" id="IPR012675">
    <property type="entry name" value="Beta-grasp_dom_sf"/>
</dbReference>
<dbReference type="Gene3D" id="3.40.50.80">
    <property type="entry name" value="Nucleotide-binding domain of ferredoxin-NADP reductase (FNR) module"/>
    <property type="match status" value="1"/>
</dbReference>
<dbReference type="GO" id="GO:0051536">
    <property type="term" value="F:iron-sulfur cluster binding"/>
    <property type="evidence" value="ECO:0007669"/>
    <property type="project" value="InterPro"/>
</dbReference>
<evidence type="ECO:0000256" key="4">
    <source>
        <dbReference type="SAM" id="Phobius"/>
    </source>
</evidence>
<keyword evidence="4" id="KW-0472">Membrane</keyword>
<evidence type="ECO:0000313" key="6">
    <source>
        <dbReference type="EMBL" id="PTB88783.1"/>
    </source>
</evidence>
<dbReference type="InterPro" id="IPR017938">
    <property type="entry name" value="Riboflavin_synthase-like_b-brl"/>
</dbReference>
<organism evidence="6 9">
    <name type="scientific">Pseudidiomarina aestuarii</name>
    <dbReference type="NCBI Taxonomy" id="624146"/>
    <lineage>
        <taxon>Bacteria</taxon>
        <taxon>Pseudomonadati</taxon>
        <taxon>Pseudomonadota</taxon>
        <taxon>Gammaproteobacteria</taxon>
        <taxon>Alteromonadales</taxon>
        <taxon>Idiomarinaceae</taxon>
        <taxon>Pseudidiomarina</taxon>
    </lineage>
</organism>
<dbReference type="InterPro" id="IPR039261">
    <property type="entry name" value="FNR_nucleotide-bd"/>
</dbReference>
<dbReference type="EMBL" id="PYVF01000036">
    <property type="protein sequence ID" value="PTB88783.1"/>
    <property type="molecule type" value="Genomic_DNA"/>
</dbReference>
<dbReference type="InterPro" id="IPR005625">
    <property type="entry name" value="PepSY-ass_TM"/>
</dbReference>
<dbReference type="SUPFAM" id="SSF54292">
    <property type="entry name" value="2Fe-2S ferredoxin-like"/>
    <property type="match status" value="1"/>
</dbReference>
<evidence type="ECO:0000256" key="2">
    <source>
        <dbReference type="ARBA" id="ARBA00022827"/>
    </source>
</evidence>
<keyword evidence="4" id="KW-1133">Transmembrane helix</keyword>
<dbReference type="PRINTS" id="PR00406">
    <property type="entry name" value="CYTB5RDTASE"/>
</dbReference>
<evidence type="ECO:0000313" key="9">
    <source>
        <dbReference type="Proteomes" id="UP000242087"/>
    </source>
</evidence>
<feature type="transmembrane region" description="Helical" evidence="4">
    <location>
        <begin position="194"/>
        <end position="217"/>
    </location>
</feature>
<protein>
    <submittedName>
        <fullName evidence="6">NADH:quinone oxidoreductase</fullName>
    </submittedName>
</protein>
<evidence type="ECO:0000256" key="1">
    <source>
        <dbReference type="ARBA" id="ARBA00022630"/>
    </source>
</evidence>
<evidence type="ECO:0000259" key="5">
    <source>
        <dbReference type="PROSITE" id="PS51384"/>
    </source>
</evidence>
<dbReference type="Proteomes" id="UP000241514">
    <property type="component" value="Unassembled WGS sequence"/>
</dbReference>
<dbReference type="InterPro" id="IPR017927">
    <property type="entry name" value="FAD-bd_FR_type"/>
</dbReference>
<dbReference type="EMBL" id="PYVG01000002">
    <property type="protein sequence ID" value="PTB90252.1"/>
    <property type="molecule type" value="Genomic_DNA"/>
</dbReference>
<comment type="caution">
    <text evidence="6">The sequence shown here is derived from an EMBL/GenBank/DDBJ whole genome shotgun (WGS) entry which is preliminary data.</text>
</comment>
<dbReference type="InterPro" id="IPR001041">
    <property type="entry name" value="2Fe-2S_ferredoxin-type"/>
</dbReference>
<sequence length="554" mass="62082">MMRFLQWLHRWTSLIILIQIVLWIVSGFYFSLTGHHAMSGNQYHHMDHTPNPLVNNSNVSQTDLMTRFSHIEAIELRSILNIPQFVVNSKSGQHYIDGQTGNVWQTTPELAAKIAFASYSGPGQLINVERVDGSSEVVEWDASGYKVNIDDDLNTRIYVDADSGEVVAHRNSPWVLADWAFKLHFMDYSGERSFNHLLIVTAGIVTLWFSLSGLILLCRNLARGDLNPVRKPTYLEHFQKTGQPIASACGGGGTCGLCKVQFFDHPPKVSELDRQHLTIRELDQGFRLSCQHRTNGKSKVHLSDNGPQEHSLQLVKSRPLTPNIFELTFRNQSDTQFAYQAGQFMQFIIPSEKLKSDWGVRRNYSFSTAPGDQELVFNVRKMVSPNEGIPPGFGSTYLCEMAAGDTINAIGPMGDFILNDDSPRHTAQIFIGGGAGIAPLRALIQSELKKATPRPIYFFYGARSESELCYLDEFRNLAQQSLVEYIPVVSDDVSGWSGEVGFVHDVARKFLREQNLENIDCYVCGPPPMLVATRNMLAALGVAEKQVRYDDFGI</sequence>
<dbReference type="AlphaFoldDB" id="A0A2T4D4P5"/>
<evidence type="ECO:0000256" key="3">
    <source>
        <dbReference type="ARBA" id="ARBA00023075"/>
    </source>
</evidence>
<keyword evidence="3" id="KW-0830">Ubiquinone</keyword>
<feature type="transmembrane region" description="Helical" evidence="4">
    <location>
        <begin position="12"/>
        <end position="32"/>
    </location>
</feature>
<keyword evidence="1" id="KW-0285">Flavoprotein</keyword>
<feature type="domain" description="FAD-binding FR-type" evidence="5">
    <location>
        <begin position="307"/>
        <end position="419"/>
    </location>
</feature>
<dbReference type="Pfam" id="PF00175">
    <property type="entry name" value="NAD_binding_1"/>
    <property type="match status" value="1"/>
</dbReference>